<evidence type="ECO:0000256" key="4">
    <source>
        <dbReference type="SAM" id="Phobius"/>
    </source>
</evidence>
<dbReference type="PANTHER" id="PTHR46093">
    <property type="entry name" value="ACYL-COA-BINDING DOMAIN-CONTAINING PROTEIN 5"/>
    <property type="match status" value="1"/>
</dbReference>
<keyword evidence="1" id="KW-0880">Kelch repeat</keyword>
<dbReference type="Pfam" id="PF24681">
    <property type="entry name" value="Kelch_KLHDC2_KLHL20_DRC7"/>
    <property type="match status" value="1"/>
</dbReference>
<dbReference type="Proteomes" id="UP000800200">
    <property type="component" value="Unassembled WGS sequence"/>
</dbReference>
<evidence type="ECO:0000256" key="2">
    <source>
        <dbReference type="ARBA" id="ARBA00022737"/>
    </source>
</evidence>
<sequence length="812" mass="87577">MERVRPQPALNVPSRRKSIFTEVGLVDEETVRRERSPTPALISNPTPKRLRPRGMLSFRRQADIFEEQEEEVEEDGEWEEGSDSDHDDETLATMKLFPNEHVNGCSRLYRLGLLTLALALMLPVLQSSPISRMGVKGGVIPRQSIDCVDHPYLSKREDTPTEICKRWSHQATIVNGTLYMYGGRVTTDSNQDSDTWTNDFLTLDLTKSWQIANPPLTGLPRPSGPPKVANGYLWNSHDSLFLYGGEFSDNPVATPVAFSMWGYNIGSKEWIEHKDPKSSGGENAERDGQSIQRSAEGAGFGVSTLGRGWYFGGHLDYLTTEGWSINVARIYLKSLVEFTFPGFSNKAVESLSDGKTAGDDGVWRNITEGGLQDSAGFTERADGLLLYVPGFGDEGILLGLAGGTNKSFTQMNVIDVYDIAKSTWYKQTTSGKMPEYRVNPCAVVAAAADGSSYNVYMFGGQNLLPYGEQKQKDDMWILSIPSFTWIPVDMDKQSIPYARAGHSCHVWDGQMIVVGGYVGQDLSCDSPGIYVFNMSSLKWESQFTALTGERALRTWNGKSDDSGNPLAQQANQRGFDSKAGLEGSYGYDVPPAVQSVIGGKETGGATLTAPVSTPTSGPLATGRPIAYTVTGPNGAIITETAAASAADGGGGGGGPNVGAIVAGTIAGVFAIVAAYFAFCAWIYRKQVKIWKNHAAMAQRRAANAEKDGPFVGGATVTSSGKNSSERNQRDTFTSTTSTSAANSGAWRSDEGGTAYTGAGDLPEARGGTDALGRRSSAESSTDDLLAGQEPTFWGTRGVLLNPRRSLRVINRD</sequence>
<feature type="region of interest" description="Disordered" evidence="3">
    <location>
        <begin position="707"/>
        <end position="788"/>
    </location>
</feature>
<dbReference type="SUPFAM" id="SSF117281">
    <property type="entry name" value="Kelch motif"/>
    <property type="match status" value="1"/>
</dbReference>
<feature type="region of interest" description="Disordered" evidence="3">
    <location>
        <begin position="30"/>
        <end position="53"/>
    </location>
</feature>
<evidence type="ECO:0000256" key="1">
    <source>
        <dbReference type="ARBA" id="ARBA00022441"/>
    </source>
</evidence>
<keyword evidence="4" id="KW-1133">Transmembrane helix</keyword>
<dbReference type="PANTHER" id="PTHR46093:SF18">
    <property type="entry name" value="FIBRONECTIN TYPE-III DOMAIN-CONTAINING PROTEIN"/>
    <property type="match status" value="1"/>
</dbReference>
<feature type="region of interest" description="Disordered" evidence="3">
    <location>
        <begin position="66"/>
        <end position="86"/>
    </location>
</feature>
<dbReference type="Gene3D" id="2.120.10.80">
    <property type="entry name" value="Kelch-type beta propeller"/>
    <property type="match status" value="2"/>
</dbReference>
<feature type="transmembrane region" description="Helical" evidence="4">
    <location>
        <begin position="660"/>
        <end position="683"/>
    </location>
</feature>
<organism evidence="5 6">
    <name type="scientific">Zopfia rhizophila CBS 207.26</name>
    <dbReference type="NCBI Taxonomy" id="1314779"/>
    <lineage>
        <taxon>Eukaryota</taxon>
        <taxon>Fungi</taxon>
        <taxon>Dikarya</taxon>
        <taxon>Ascomycota</taxon>
        <taxon>Pezizomycotina</taxon>
        <taxon>Dothideomycetes</taxon>
        <taxon>Dothideomycetes incertae sedis</taxon>
        <taxon>Zopfiaceae</taxon>
        <taxon>Zopfia</taxon>
    </lineage>
</organism>
<feature type="region of interest" description="Disordered" evidence="3">
    <location>
        <begin position="272"/>
        <end position="293"/>
    </location>
</feature>
<evidence type="ECO:0000256" key="3">
    <source>
        <dbReference type="SAM" id="MobiDB-lite"/>
    </source>
</evidence>
<keyword evidence="4" id="KW-0812">Transmembrane</keyword>
<evidence type="ECO:0008006" key="7">
    <source>
        <dbReference type="Google" id="ProtNLM"/>
    </source>
</evidence>
<evidence type="ECO:0000313" key="6">
    <source>
        <dbReference type="Proteomes" id="UP000800200"/>
    </source>
</evidence>
<dbReference type="AlphaFoldDB" id="A0A6A6EZ30"/>
<keyword evidence="6" id="KW-1185">Reference proteome</keyword>
<accession>A0A6A6EZ30</accession>
<feature type="compositionally biased region" description="Basic and acidic residues" evidence="3">
    <location>
        <begin position="272"/>
        <end position="288"/>
    </location>
</feature>
<proteinExistence type="predicted"/>
<gene>
    <name evidence="5" type="ORF">K469DRAFT_743799</name>
</gene>
<keyword evidence="4" id="KW-0472">Membrane</keyword>
<evidence type="ECO:0000313" key="5">
    <source>
        <dbReference type="EMBL" id="KAF2195166.1"/>
    </source>
</evidence>
<dbReference type="EMBL" id="ML994610">
    <property type="protein sequence ID" value="KAF2195166.1"/>
    <property type="molecule type" value="Genomic_DNA"/>
</dbReference>
<keyword evidence="2" id="KW-0677">Repeat</keyword>
<dbReference type="InterPro" id="IPR015915">
    <property type="entry name" value="Kelch-typ_b-propeller"/>
</dbReference>
<dbReference type="OrthoDB" id="10251809at2759"/>
<protein>
    <recommendedName>
        <fullName evidence="7">Kelch repeat protein-like protein</fullName>
    </recommendedName>
</protein>
<reference evidence="5" key="1">
    <citation type="journal article" date="2020" name="Stud. Mycol.">
        <title>101 Dothideomycetes genomes: a test case for predicting lifestyles and emergence of pathogens.</title>
        <authorList>
            <person name="Haridas S."/>
            <person name="Albert R."/>
            <person name="Binder M."/>
            <person name="Bloem J."/>
            <person name="Labutti K."/>
            <person name="Salamov A."/>
            <person name="Andreopoulos B."/>
            <person name="Baker S."/>
            <person name="Barry K."/>
            <person name="Bills G."/>
            <person name="Bluhm B."/>
            <person name="Cannon C."/>
            <person name="Castanera R."/>
            <person name="Culley D."/>
            <person name="Daum C."/>
            <person name="Ezra D."/>
            <person name="Gonzalez J."/>
            <person name="Henrissat B."/>
            <person name="Kuo A."/>
            <person name="Liang C."/>
            <person name="Lipzen A."/>
            <person name="Lutzoni F."/>
            <person name="Magnuson J."/>
            <person name="Mondo S."/>
            <person name="Nolan M."/>
            <person name="Ohm R."/>
            <person name="Pangilinan J."/>
            <person name="Park H.-J."/>
            <person name="Ramirez L."/>
            <person name="Alfaro M."/>
            <person name="Sun H."/>
            <person name="Tritt A."/>
            <person name="Yoshinaga Y."/>
            <person name="Zwiers L.-H."/>
            <person name="Turgeon B."/>
            <person name="Goodwin S."/>
            <person name="Spatafora J."/>
            <person name="Crous P."/>
            <person name="Grigoriev I."/>
        </authorList>
    </citation>
    <scope>NUCLEOTIDE SEQUENCE</scope>
    <source>
        <strain evidence="5">CBS 207.26</strain>
    </source>
</reference>
<name>A0A6A6EZ30_9PEZI</name>